<gene>
    <name evidence="1" type="ORF">C9I28_13190</name>
</gene>
<protein>
    <submittedName>
        <fullName evidence="1">Uncharacterized protein</fullName>
    </submittedName>
</protein>
<accession>A0A2R4CAC1</accession>
<dbReference type="AlphaFoldDB" id="A0A2R4CAC1"/>
<dbReference type="EMBL" id="CP028324">
    <property type="protein sequence ID" value="AVR96543.1"/>
    <property type="molecule type" value="Genomic_DNA"/>
</dbReference>
<sequence length="286" mass="30208">MEPRNYLRTVAYELGGVAAVRTVSYGAYGANHGREELADGYAVAVRAPDSGNGSCSTKFSPALTEVPATVTVGASWTASATESSNYSGCTLDGLPATWTVQGKATATETVQVAAGTFTAIRLEFETTRRLQNGSSVTRSVCWRDVASGMDVKCTRDRVTVNAAGASTTTSETEELVGYAVGATRKRKDAVERFAGEWASAYSPLNLRDCRMQIGAAGDITGTCKSGYASFTHGITGTIDAQGNFDVRIPTDSNGEARFHGKADSPMLLQGPASNLVGTDNWKYNHK</sequence>
<dbReference type="Gene3D" id="2.40.360.20">
    <property type="match status" value="1"/>
</dbReference>
<name>A0A2R4CAC1_9BURK</name>
<evidence type="ECO:0000313" key="1">
    <source>
        <dbReference type="EMBL" id="AVR96543.1"/>
    </source>
</evidence>
<keyword evidence="2" id="KW-1185">Reference proteome</keyword>
<reference evidence="1 2" key="1">
    <citation type="submission" date="2018-03" db="EMBL/GenBank/DDBJ databases">
        <title>Massilia armeniaca sp. nov., isolated from desert soil.</title>
        <authorList>
            <person name="Huang H."/>
            <person name="Ren M."/>
        </authorList>
    </citation>
    <scope>NUCLEOTIDE SEQUENCE [LARGE SCALE GENOMIC DNA]</scope>
    <source>
        <strain evidence="1 2">ZMN-3</strain>
    </source>
</reference>
<organism evidence="1 2">
    <name type="scientific">Pseudoduganella armeniaca</name>
    <dbReference type="NCBI Taxonomy" id="2072590"/>
    <lineage>
        <taxon>Bacteria</taxon>
        <taxon>Pseudomonadati</taxon>
        <taxon>Pseudomonadota</taxon>
        <taxon>Betaproteobacteria</taxon>
        <taxon>Burkholderiales</taxon>
        <taxon>Oxalobacteraceae</taxon>
        <taxon>Telluria group</taxon>
        <taxon>Pseudoduganella</taxon>
    </lineage>
</organism>
<evidence type="ECO:0000313" key="2">
    <source>
        <dbReference type="Proteomes" id="UP000240505"/>
    </source>
</evidence>
<proteinExistence type="predicted"/>
<dbReference type="KEGG" id="masz:C9I28_13190"/>
<dbReference type="Proteomes" id="UP000240505">
    <property type="component" value="Chromosome"/>
</dbReference>